<dbReference type="Proteomes" id="UP000249402">
    <property type="component" value="Unassembled WGS sequence"/>
</dbReference>
<dbReference type="VEuPathDB" id="FungiDB:BO80DRAFT_110858"/>
<evidence type="ECO:0000313" key="1">
    <source>
        <dbReference type="EMBL" id="RAK99925.1"/>
    </source>
</evidence>
<reference evidence="1 2" key="1">
    <citation type="submission" date="2018-02" db="EMBL/GenBank/DDBJ databases">
        <title>The genomes of Aspergillus section Nigri reveals drivers in fungal speciation.</title>
        <authorList>
            <consortium name="DOE Joint Genome Institute"/>
            <person name="Vesth T.C."/>
            <person name="Nybo J."/>
            <person name="Theobald S."/>
            <person name="Brandl J."/>
            <person name="Frisvad J.C."/>
            <person name="Nielsen K.F."/>
            <person name="Lyhne E.K."/>
            <person name="Kogle M.E."/>
            <person name="Kuo A."/>
            <person name="Riley R."/>
            <person name="Clum A."/>
            <person name="Nolan M."/>
            <person name="Lipzen A."/>
            <person name="Salamov A."/>
            <person name="Henrissat B."/>
            <person name="Wiebenga A."/>
            <person name="De vries R.P."/>
            <person name="Grigoriev I.V."/>
            <person name="Mortensen U.H."/>
            <person name="Andersen M.R."/>
            <person name="Baker S.E."/>
        </authorList>
    </citation>
    <scope>NUCLEOTIDE SEQUENCE [LARGE SCALE GENOMIC DNA]</scope>
    <source>
        <strain evidence="1 2">CBS 121593</strain>
    </source>
</reference>
<accession>A0A395GWM2</accession>
<dbReference type="AlphaFoldDB" id="A0A395GWM2"/>
<sequence>MQFTLWVPFPVQQLWSVFLGPARFFFPTVNGKLYGRHGTTFEIIGSKKVDLPCDTGGPESDNTTLLLDHKLARGTVSDGYRAVRSN</sequence>
<proteinExistence type="predicted"/>
<gene>
    <name evidence="1" type="ORF">BO80DRAFT_110858</name>
</gene>
<dbReference type="GeneID" id="37218278"/>
<evidence type="ECO:0000313" key="2">
    <source>
        <dbReference type="Proteomes" id="UP000249402"/>
    </source>
</evidence>
<organism evidence="1 2">
    <name type="scientific">Aspergillus ibericus CBS 121593</name>
    <dbReference type="NCBI Taxonomy" id="1448316"/>
    <lineage>
        <taxon>Eukaryota</taxon>
        <taxon>Fungi</taxon>
        <taxon>Dikarya</taxon>
        <taxon>Ascomycota</taxon>
        <taxon>Pezizomycotina</taxon>
        <taxon>Eurotiomycetes</taxon>
        <taxon>Eurotiomycetidae</taxon>
        <taxon>Eurotiales</taxon>
        <taxon>Aspergillaceae</taxon>
        <taxon>Aspergillus</taxon>
        <taxon>Aspergillus subgen. Circumdati</taxon>
    </lineage>
</organism>
<name>A0A395GWM2_9EURO</name>
<dbReference type="EMBL" id="KZ824443">
    <property type="protein sequence ID" value="RAK99925.1"/>
    <property type="molecule type" value="Genomic_DNA"/>
</dbReference>
<keyword evidence="2" id="KW-1185">Reference proteome</keyword>
<dbReference type="RefSeq" id="XP_025574253.1">
    <property type="nucleotide sequence ID" value="XM_025713413.1"/>
</dbReference>
<protein>
    <submittedName>
        <fullName evidence="1">Uncharacterized protein</fullName>
    </submittedName>
</protein>